<reference evidence="5 6" key="1">
    <citation type="submission" date="2018-07" db="EMBL/GenBank/DDBJ databases">
        <title>Complete genome sequence of Psychrobacillus sp. PB01, isolated from iceberg, and comparative genome analysis of Psychrobacillus strains.</title>
        <authorList>
            <person name="Lee P.C."/>
        </authorList>
    </citation>
    <scope>NUCLEOTIDE SEQUENCE [LARGE SCALE GENOMIC DNA]</scope>
    <source>
        <strain evidence="5 6">PB01</strain>
    </source>
</reference>
<name>A0A5J6SN23_9BACI</name>
<protein>
    <submittedName>
        <fullName evidence="5">Gfo/Idh/MocA family oxidoreductase</fullName>
    </submittedName>
</protein>
<dbReference type="PANTHER" id="PTHR22604:SF105">
    <property type="entry name" value="TRANS-1,2-DIHYDROBENZENE-1,2-DIOL DEHYDROGENASE"/>
    <property type="match status" value="1"/>
</dbReference>
<evidence type="ECO:0000259" key="3">
    <source>
        <dbReference type="Pfam" id="PF01408"/>
    </source>
</evidence>
<dbReference type="GO" id="GO:0000166">
    <property type="term" value="F:nucleotide binding"/>
    <property type="evidence" value="ECO:0007669"/>
    <property type="project" value="InterPro"/>
</dbReference>
<sequence>MKKIRWGVLSTANIAQTQLIPAIIRAENAELLAISSRGSKVHVIASALSIPKAYESYEELLDDPEIDAVYIPLPNHLHKEWVFKASMQGKHVLCEKPVSLTSTEASEMVQTCHEQNVLFMEGFMYQLHPQHKRVKEILNSGEIGNIKLIKSSHSFNFEDRDNDIRMNKDMGGGSLYDVGCYSIHAIRYLSDAEPVKVQMSAEIDSKTGVDTSAFGYLKLDNGWTAIFDCSFDMTGRNEYEIVGTKGTIKVPFAFRPDFNGGIGRIIVEGNGINREEKIYGDLYRIEVEHFSNAILTNSIPEITGLSTINNMRVIEACYQSIQTGQFVEVE</sequence>
<dbReference type="Proteomes" id="UP000325517">
    <property type="component" value="Chromosome"/>
</dbReference>
<dbReference type="AlphaFoldDB" id="A0A5J6SN23"/>
<dbReference type="OrthoDB" id="9815825at2"/>
<dbReference type="SUPFAM" id="SSF51735">
    <property type="entry name" value="NAD(P)-binding Rossmann-fold domains"/>
    <property type="match status" value="1"/>
</dbReference>
<keyword evidence="6" id="KW-1185">Reference proteome</keyword>
<dbReference type="SUPFAM" id="SSF55347">
    <property type="entry name" value="Glyceraldehyde-3-phosphate dehydrogenase-like, C-terminal domain"/>
    <property type="match status" value="1"/>
</dbReference>
<dbReference type="Gene3D" id="3.40.50.720">
    <property type="entry name" value="NAD(P)-binding Rossmann-like Domain"/>
    <property type="match status" value="1"/>
</dbReference>
<dbReference type="KEGG" id="psyo:PB01_01580"/>
<dbReference type="RefSeq" id="WP_151698553.1">
    <property type="nucleotide sequence ID" value="NZ_CP031223.1"/>
</dbReference>
<dbReference type="InterPro" id="IPR055170">
    <property type="entry name" value="GFO_IDH_MocA-like_dom"/>
</dbReference>
<organism evidence="5 6">
    <name type="scientific">Psychrobacillus glaciei</name>
    <dbReference type="NCBI Taxonomy" id="2283160"/>
    <lineage>
        <taxon>Bacteria</taxon>
        <taxon>Bacillati</taxon>
        <taxon>Bacillota</taxon>
        <taxon>Bacilli</taxon>
        <taxon>Bacillales</taxon>
        <taxon>Bacillaceae</taxon>
        <taxon>Psychrobacillus</taxon>
    </lineage>
</organism>
<feature type="domain" description="GFO/IDH/MocA-like oxidoreductase" evidence="4">
    <location>
        <begin position="132"/>
        <end position="248"/>
    </location>
</feature>
<dbReference type="Gene3D" id="3.30.360.10">
    <property type="entry name" value="Dihydrodipicolinate Reductase, domain 2"/>
    <property type="match status" value="1"/>
</dbReference>
<dbReference type="EMBL" id="CP031223">
    <property type="protein sequence ID" value="QFF97607.1"/>
    <property type="molecule type" value="Genomic_DNA"/>
</dbReference>
<evidence type="ECO:0000313" key="5">
    <source>
        <dbReference type="EMBL" id="QFF97607.1"/>
    </source>
</evidence>
<evidence type="ECO:0000259" key="4">
    <source>
        <dbReference type="Pfam" id="PF22725"/>
    </source>
</evidence>
<gene>
    <name evidence="5" type="ORF">PB01_01580</name>
</gene>
<proteinExistence type="inferred from homology"/>
<dbReference type="InterPro" id="IPR036291">
    <property type="entry name" value="NAD(P)-bd_dom_sf"/>
</dbReference>
<dbReference type="InterPro" id="IPR000683">
    <property type="entry name" value="Gfo/Idh/MocA-like_OxRdtase_N"/>
</dbReference>
<dbReference type="GO" id="GO:0016491">
    <property type="term" value="F:oxidoreductase activity"/>
    <property type="evidence" value="ECO:0007669"/>
    <property type="project" value="UniProtKB-KW"/>
</dbReference>
<comment type="similarity">
    <text evidence="1">Belongs to the Gfo/Idh/MocA family.</text>
</comment>
<dbReference type="PANTHER" id="PTHR22604">
    <property type="entry name" value="OXIDOREDUCTASES"/>
    <property type="match status" value="1"/>
</dbReference>
<evidence type="ECO:0000313" key="6">
    <source>
        <dbReference type="Proteomes" id="UP000325517"/>
    </source>
</evidence>
<evidence type="ECO:0000256" key="2">
    <source>
        <dbReference type="ARBA" id="ARBA00023002"/>
    </source>
</evidence>
<dbReference type="InterPro" id="IPR050984">
    <property type="entry name" value="Gfo/Idh/MocA_domain"/>
</dbReference>
<evidence type="ECO:0000256" key="1">
    <source>
        <dbReference type="ARBA" id="ARBA00010928"/>
    </source>
</evidence>
<dbReference type="Pfam" id="PF22725">
    <property type="entry name" value="GFO_IDH_MocA_C3"/>
    <property type="match status" value="1"/>
</dbReference>
<feature type="domain" description="Gfo/Idh/MocA-like oxidoreductase N-terminal" evidence="3">
    <location>
        <begin position="4"/>
        <end position="123"/>
    </location>
</feature>
<dbReference type="Pfam" id="PF01408">
    <property type="entry name" value="GFO_IDH_MocA"/>
    <property type="match status" value="1"/>
</dbReference>
<keyword evidence="2" id="KW-0560">Oxidoreductase</keyword>
<accession>A0A5J6SN23</accession>